<evidence type="ECO:0000256" key="6">
    <source>
        <dbReference type="ARBA" id="ARBA00023136"/>
    </source>
</evidence>
<name>A0ABU5NDR7_9RICK</name>
<dbReference type="EMBL" id="JARJFB010000113">
    <property type="protein sequence ID" value="MEA0971313.1"/>
    <property type="molecule type" value="Genomic_DNA"/>
</dbReference>
<evidence type="ECO:0000256" key="5">
    <source>
        <dbReference type="ARBA" id="ARBA00022989"/>
    </source>
</evidence>
<feature type="transmembrane region" description="Helical" evidence="9">
    <location>
        <begin position="103"/>
        <end position="124"/>
    </location>
</feature>
<keyword evidence="13" id="KW-1185">Reference proteome</keyword>
<dbReference type="Pfam" id="PF00571">
    <property type="entry name" value="CBS"/>
    <property type="match status" value="2"/>
</dbReference>
<evidence type="ECO:0000256" key="2">
    <source>
        <dbReference type="ARBA" id="ARBA00022475"/>
    </source>
</evidence>
<dbReference type="PROSITE" id="PS51846">
    <property type="entry name" value="CNNM"/>
    <property type="match status" value="1"/>
</dbReference>
<comment type="caution">
    <text evidence="12">The sequence shown here is derived from an EMBL/GenBank/DDBJ whole genome shotgun (WGS) entry which is preliminary data.</text>
</comment>
<evidence type="ECO:0000313" key="13">
    <source>
        <dbReference type="Proteomes" id="UP001291687"/>
    </source>
</evidence>
<dbReference type="RefSeq" id="WP_322777215.1">
    <property type="nucleotide sequence ID" value="NZ_JARJFB010000113.1"/>
</dbReference>
<keyword evidence="5 8" id="KW-1133">Transmembrane helix</keyword>
<feature type="transmembrane region" description="Helical" evidence="9">
    <location>
        <begin position="6"/>
        <end position="28"/>
    </location>
</feature>
<evidence type="ECO:0000256" key="3">
    <source>
        <dbReference type="ARBA" id="ARBA00022692"/>
    </source>
</evidence>
<keyword evidence="4" id="KW-0677">Repeat</keyword>
<dbReference type="Pfam" id="PF01595">
    <property type="entry name" value="CNNM"/>
    <property type="match status" value="1"/>
</dbReference>
<feature type="domain" description="CNNM transmembrane" evidence="11">
    <location>
        <begin position="1"/>
        <end position="203"/>
    </location>
</feature>
<dbReference type="SUPFAM" id="SSF54631">
    <property type="entry name" value="CBS-domain pair"/>
    <property type="match status" value="1"/>
</dbReference>
<dbReference type="InterPro" id="IPR044751">
    <property type="entry name" value="Ion_transp-like_CBS"/>
</dbReference>
<keyword evidence="6 8" id="KW-0472">Membrane</keyword>
<dbReference type="PROSITE" id="PS51371">
    <property type="entry name" value="CBS"/>
    <property type="match status" value="1"/>
</dbReference>
<sequence>MLTSLYLICAIFLVFLNGFFVAAEFAMVRLRTTKIEILQTTKGFSGIILAKIHKDIDSYLSACQLGITLASLGLGWVGEPAFAHLAKPILELVGIVSETLIEIISYIVAFSIISFLHIVVGELMPKTMAIRQAEKISLLTAIPLYGFYWILFPVIYCLNSCAFMLLKMFRLDSVNEDENAYSVEELKIILTSSHLHGGIEQDEARILTKALEFTKLLISDVMQPIESLVALNNKHSIKNNLALIADRHYSRYPVYQESIENILGIIHAKDCFAALAHGSEIINFDGLLRPALKINTSEEALDLLPRFQNGMTHLALVYQDEQLVGFVTLDNLLQALTGKIKDEFHRVKNPGLI</sequence>
<feature type="domain" description="CBS" evidence="10">
    <location>
        <begin position="222"/>
        <end position="281"/>
    </location>
</feature>
<feature type="transmembrane region" description="Helical" evidence="9">
    <location>
        <begin position="59"/>
        <end position="83"/>
    </location>
</feature>
<keyword evidence="2" id="KW-1003">Cell membrane</keyword>
<proteinExistence type="predicted"/>
<dbReference type="CDD" id="cd04590">
    <property type="entry name" value="CBS_pair_CorC_HlyC_assoc"/>
    <property type="match status" value="1"/>
</dbReference>
<accession>A0ABU5NDR7</accession>
<evidence type="ECO:0000313" key="12">
    <source>
        <dbReference type="EMBL" id="MEA0971313.1"/>
    </source>
</evidence>
<keyword evidence="7" id="KW-0129">CBS domain</keyword>
<comment type="subcellular location">
    <subcellularLocation>
        <location evidence="1">Cell membrane</location>
        <topology evidence="1">Multi-pass membrane protein</topology>
    </subcellularLocation>
</comment>
<evidence type="ECO:0000256" key="4">
    <source>
        <dbReference type="ARBA" id="ARBA00022737"/>
    </source>
</evidence>
<evidence type="ECO:0000259" key="11">
    <source>
        <dbReference type="PROSITE" id="PS51846"/>
    </source>
</evidence>
<feature type="transmembrane region" description="Helical" evidence="9">
    <location>
        <begin position="136"/>
        <end position="156"/>
    </location>
</feature>
<dbReference type="InterPro" id="IPR046342">
    <property type="entry name" value="CBS_dom_sf"/>
</dbReference>
<dbReference type="Proteomes" id="UP001291687">
    <property type="component" value="Unassembled WGS sequence"/>
</dbReference>
<dbReference type="PANTHER" id="PTHR43099:SF5">
    <property type="entry name" value="HLYC_CORC FAMILY TRANSPORTER"/>
    <property type="match status" value="1"/>
</dbReference>
<protein>
    <submittedName>
        <fullName evidence="12">HlyC/CorC family transporter</fullName>
    </submittedName>
</protein>
<dbReference type="InterPro" id="IPR051676">
    <property type="entry name" value="UPF0053_domain"/>
</dbReference>
<dbReference type="InterPro" id="IPR000644">
    <property type="entry name" value="CBS_dom"/>
</dbReference>
<dbReference type="Gene3D" id="3.10.580.10">
    <property type="entry name" value="CBS-domain"/>
    <property type="match status" value="1"/>
</dbReference>
<dbReference type="InterPro" id="IPR002550">
    <property type="entry name" value="CNNM"/>
</dbReference>
<evidence type="ECO:0000256" key="1">
    <source>
        <dbReference type="ARBA" id="ARBA00004651"/>
    </source>
</evidence>
<evidence type="ECO:0000256" key="7">
    <source>
        <dbReference type="PROSITE-ProRule" id="PRU00703"/>
    </source>
</evidence>
<dbReference type="PANTHER" id="PTHR43099">
    <property type="entry name" value="UPF0053 PROTEIN YRKA"/>
    <property type="match status" value="1"/>
</dbReference>
<reference evidence="12 13" key="1">
    <citation type="submission" date="2023-03" db="EMBL/GenBank/DDBJ databases">
        <title>Host association and intracellularity evolved multiple times independently in the Rickettsiales.</title>
        <authorList>
            <person name="Castelli M."/>
            <person name="Nardi T."/>
            <person name="Gammuto L."/>
            <person name="Bellinzona G."/>
            <person name="Sabaneyeva E."/>
            <person name="Potekhin A."/>
            <person name="Serra V."/>
            <person name="Petroni G."/>
            <person name="Sassera D."/>
        </authorList>
    </citation>
    <scope>NUCLEOTIDE SEQUENCE [LARGE SCALE GENOMIC DNA]</scope>
    <source>
        <strain evidence="12 13">Sr 2-6</strain>
    </source>
</reference>
<keyword evidence="3 8" id="KW-0812">Transmembrane</keyword>
<gene>
    <name evidence="12" type="ORF">Megvenef_01288</name>
</gene>
<evidence type="ECO:0000259" key="10">
    <source>
        <dbReference type="PROSITE" id="PS51371"/>
    </source>
</evidence>
<organism evidence="12 13">
    <name type="scientific">Candidatus Megaera venefica</name>
    <dbReference type="NCBI Taxonomy" id="2055910"/>
    <lineage>
        <taxon>Bacteria</taxon>
        <taxon>Pseudomonadati</taxon>
        <taxon>Pseudomonadota</taxon>
        <taxon>Alphaproteobacteria</taxon>
        <taxon>Rickettsiales</taxon>
        <taxon>Rickettsiaceae</taxon>
        <taxon>Candidatus Megaera</taxon>
    </lineage>
</organism>
<evidence type="ECO:0000256" key="8">
    <source>
        <dbReference type="PROSITE-ProRule" id="PRU01193"/>
    </source>
</evidence>
<evidence type="ECO:0000256" key="9">
    <source>
        <dbReference type="SAM" id="Phobius"/>
    </source>
</evidence>